<dbReference type="InterPro" id="IPR000997">
    <property type="entry name" value="Cholinesterase"/>
</dbReference>
<evidence type="ECO:0000256" key="11">
    <source>
        <dbReference type="PIRSR" id="PIRSR600997-1"/>
    </source>
</evidence>
<comment type="subcellular location">
    <subcellularLocation>
        <location evidence="8">Synapse</location>
    </subcellularLocation>
</comment>
<dbReference type="GO" id="GO:0005615">
    <property type="term" value="C:extracellular space"/>
    <property type="evidence" value="ECO:0007669"/>
    <property type="project" value="TreeGrafter"/>
</dbReference>
<dbReference type="InterPro" id="IPR029058">
    <property type="entry name" value="AB_hydrolase_fold"/>
</dbReference>
<dbReference type="GO" id="GO:0006581">
    <property type="term" value="P:acetylcholine catabolic process"/>
    <property type="evidence" value="ECO:0007669"/>
    <property type="project" value="TreeGrafter"/>
</dbReference>
<evidence type="ECO:0000256" key="6">
    <source>
        <dbReference type="ARBA" id="ARBA00023157"/>
    </source>
</evidence>
<keyword evidence="15" id="KW-1185">Reference proteome</keyword>
<dbReference type="FunFam" id="3.40.50.1820:FF:000029">
    <property type="entry name" value="Acetylcholinesterase"/>
    <property type="match status" value="1"/>
</dbReference>
<dbReference type="InterPro" id="IPR002018">
    <property type="entry name" value="CarbesteraseB"/>
</dbReference>
<evidence type="ECO:0000256" key="8">
    <source>
        <dbReference type="ARBA" id="ARBA00034103"/>
    </source>
</evidence>
<dbReference type="EMBL" id="CADEPI010000053">
    <property type="protein sequence ID" value="CAB3370565.1"/>
    <property type="molecule type" value="Genomic_DNA"/>
</dbReference>
<dbReference type="PANTHER" id="PTHR43918">
    <property type="entry name" value="ACETYLCHOLINESTERASE"/>
    <property type="match status" value="1"/>
</dbReference>
<evidence type="ECO:0000256" key="1">
    <source>
        <dbReference type="ARBA" id="ARBA00005964"/>
    </source>
</evidence>
<dbReference type="PANTHER" id="PTHR43918:SF12">
    <property type="entry name" value="ACETYLCHOLINESTERASE 1"/>
    <property type="match status" value="1"/>
</dbReference>
<dbReference type="CDD" id="cd00312">
    <property type="entry name" value="Esterase_lipase"/>
    <property type="match status" value="1"/>
</dbReference>
<feature type="chain" id="PRO_5035961817" description="Carboxylic ester hydrolase" evidence="12">
    <location>
        <begin position="18"/>
        <end position="623"/>
    </location>
</feature>
<feature type="signal peptide" evidence="12">
    <location>
        <begin position="1"/>
        <end position="17"/>
    </location>
</feature>
<comment type="similarity">
    <text evidence="1 12">Belongs to the type-B carboxylesterase/lipase family.</text>
</comment>
<organism evidence="14 15">
    <name type="scientific">Cloeon dipterum</name>
    <dbReference type="NCBI Taxonomy" id="197152"/>
    <lineage>
        <taxon>Eukaryota</taxon>
        <taxon>Metazoa</taxon>
        <taxon>Ecdysozoa</taxon>
        <taxon>Arthropoda</taxon>
        <taxon>Hexapoda</taxon>
        <taxon>Insecta</taxon>
        <taxon>Pterygota</taxon>
        <taxon>Palaeoptera</taxon>
        <taxon>Ephemeroptera</taxon>
        <taxon>Pisciforma</taxon>
        <taxon>Baetidae</taxon>
        <taxon>Cloeon</taxon>
    </lineage>
</organism>
<proteinExistence type="inferred from homology"/>
<feature type="active site" description="Acyl-ester intermediate" evidence="11">
    <location>
        <position position="234"/>
    </location>
</feature>
<name>A0A8S1CRT1_9INSE</name>
<dbReference type="InterPro" id="IPR050654">
    <property type="entry name" value="AChE-related_enzymes"/>
</dbReference>
<keyword evidence="12" id="KW-0732">Signal</keyword>
<evidence type="ECO:0000256" key="2">
    <source>
        <dbReference type="ARBA" id="ARBA00022487"/>
    </source>
</evidence>
<dbReference type="InterPro" id="IPR019819">
    <property type="entry name" value="Carboxylesterase_B_CS"/>
</dbReference>
<comment type="caution">
    <text evidence="14">The sequence shown here is derived from an EMBL/GenBank/DDBJ whole genome shotgun (WGS) entry which is preliminary data.</text>
</comment>
<dbReference type="GO" id="GO:0003990">
    <property type="term" value="F:acetylcholinesterase activity"/>
    <property type="evidence" value="ECO:0007669"/>
    <property type="project" value="UniProtKB-EC"/>
</dbReference>
<evidence type="ECO:0000256" key="4">
    <source>
        <dbReference type="ARBA" id="ARBA00022867"/>
    </source>
</evidence>
<comment type="catalytic activity">
    <reaction evidence="10">
        <text>acetylcholine + H2O = choline + acetate + H(+)</text>
        <dbReference type="Rhea" id="RHEA:17561"/>
        <dbReference type="ChEBI" id="CHEBI:15354"/>
        <dbReference type="ChEBI" id="CHEBI:15355"/>
        <dbReference type="ChEBI" id="CHEBI:15377"/>
        <dbReference type="ChEBI" id="CHEBI:15378"/>
        <dbReference type="ChEBI" id="CHEBI:30089"/>
        <dbReference type="EC" id="3.1.1.7"/>
    </reaction>
</comment>
<keyword evidence="7" id="KW-0325">Glycoprotein</keyword>
<dbReference type="PROSITE" id="PS00941">
    <property type="entry name" value="CARBOXYLESTERASE_B_2"/>
    <property type="match status" value="1"/>
</dbReference>
<dbReference type="EC" id="3.1.1.-" evidence="12"/>
<evidence type="ECO:0000256" key="7">
    <source>
        <dbReference type="ARBA" id="ARBA00023180"/>
    </source>
</evidence>
<feature type="active site" description="Charge relay system" evidence="11">
    <location>
        <position position="474"/>
    </location>
</feature>
<dbReference type="OrthoDB" id="9000293at2759"/>
<evidence type="ECO:0000256" key="10">
    <source>
        <dbReference type="ARBA" id="ARBA00048484"/>
    </source>
</evidence>
<dbReference type="PRINTS" id="PR00878">
    <property type="entry name" value="CHOLNESTRASE"/>
</dbReference>
<protein>
    <recommendedName>
        <fullName evidence="12">Carboxylic ester hydrolase</fullName>
        <ecNumber evidence="12">3.1.1.-</ecNumber>
    </recommendedName>
</protein>
<feature type="domain" description="Carboxylesterase type B" evidence="13">
    <location>
        <begin position="37"/>
        <end position="561"/>
    </location>
</feature>
<dbReference type="InterPro" id="IPR019826">
    <property type="entry name" value="Carboxylesterase_B_AS"/>
</dbReference>
<keyword evidence="3 12" id="KW-0378">Hydrolase</keyword>
<accession>A0A8S1CRT1</accession>
<evidence type="ECO:0000259" key="13">
    <source>
        <dbReference type="Pfam" id="PF00135"/>
    </source>
</evidence>
<evidence type="ECO:0000256" key="9">
    <source>
        <dbReference type="ARBA" id="ARBA00037263"/>
    </source>
</evidence>
<feature type="active site" description="Charge relay system" evidence="11">
    <location>
        <position position="360"/>
    </location>
</feature>
<sequence length="623" mass="69791">MGYAAVWLALWPLLASGAAPHFEYGSTGGGDNNGDPLVVTTTKGKVRGITLNSSTGKSVDAWLGIPYAQKPVGNLRFRHPRPIERWDRDGYVLTTDKMPNSCVQIVDTMFGDFAGSAVWNPNTQLSEDCLYINVVVPRPRPKNAAVMVWVYGGGFYSGTSTLDVYDHKILVSEENVILVSMQYRVASLGFLFFDSADVPGNAGLFDQLMALQWVKDNIRNFGGNPDNITLFGESAGAVSVSLHLLSPLSRPLFNQAIMQSGSPTAPWAIINREESVLRGLRLAEAVGCPHSKSNVQATVECLRTVNATDLVINEWGTMGICEFPFVPIIDGSFLDEIPARSLANKNFKKTNILMGSNTEEGYYFIIYYLTELFRKEENIYVNRDEFLKAVRELNPYVNNIARQAIVFEYTDWLNPEDPVKNRDALDKMVGDYHFTCNVNEMAHRYAETGNNVYMYYFQYRSLGNPWPSWTGVMHGDEISYVFGEPLNPSKKYQPQEIELSRRVMRYWANFAKTGNPSLSEDGTWTTTYWPLHTPYGREYLTLDVNSTATGRGPRLKQCAFWKKYLPQLISVTSNLPEKDDADCSPGVRKKCCNAASPTNINNNQAMFGVLLVMIILRIQSAPV</sequence>
<gene>
    <name evidence="14" type="ORF">CLODIP_2_CD08167</name>
</gene>
<keyword evidence="4" id="KW-0531">Neurotransmitter degradation</keyword>
<dbReference type="AlphaFoldDB" id="A0A8S1CRT1"/>
<evidence type="ECO:0000313" key="14">
    <source>
        <dbReference type="EMBL" id="CAB3370565.1"/>
    </source>
</evidence>
<reference evidence="14 15" key="1">
    <citation type="submission" date="2020-04" db="EMBL/GenBank/DDBJ databases">
        <authorList>
            <person name="Alioto T."/>
            <person name="Alioto T."/>
            <person name="Gomez Garrido J."/>
        </authorList>
    </citation>
    <scope>NUCLEOTIDE SEQUENCE [LARGE SCALE GENOMIC DNA]</scope>
</reference>
<dbReference type="GO" id="GO:0045202">
    <property type="term" value="C:synapse"/>
    <property type="evidence" value="ECO:0007669"/>
    <property type="project" value="UniProtKB-SubCell"/>
</dbReference>
<dbReference type="SUPFAM" id="SSF53474">
    <property type="entry name" value="alpha/beta-Hydrolases"/>
    <property type="match status" value="1"/>
</dbReference>
<evidence type="ECO:0000313" key="15">
    <source>
        <dbReference type="Proteomes" id="UP000494165"/>
    </source>
</evidence>
<dbReference type="PROSITE" id="PS00122">
    <property type="entry name" value="CARBOXYLESTERASE_B_1"/>
    <property type="match status" value="1"/>
</dbReference>
<evidence type="ECO:0000256" key="12">
    <source>
        <dbReference type="RuleBase" id="RU361235"/>
    </source>
</evidence>
<dbReference type="Pfam" id="PF00135">
    <property type="entry name" value="COesterase"/>
    <property type="match status" value="1"/>
</dbReference>
<keyword evidence="2" id="KW-0719">Serine esterase</keyword>
<dbReference type="GO" id="GO:0005886">
    <property type="term" value="C:plasma membrane"/>
    <property type="evidence" value="ECO:0007669"/>
    <property type="project" value="TreeGrafter"/>
</dbReference>
<dbReference type="GO" id="GO:0019695">
    <property type="term" value="P:choline metabolic process"/>
    <property type="evidence" value="ECO:0007669"/>
    <property type="project" value="TreeGrafter"/>
</dbReference>
<dbReference type="Gene3D" id="3.40.50.1820">
    <property type="entry name" value="alpha/beta hydrolase"/>
    <property type="match status" value="1"/>
</dbReference>
<keyword evidence="6" id="KW-1015">Disulfide bond</keyword>
<evidence type="ECO:0000256" key="3">
    <source>
        <dbReference type="ARBA" id="ARBA00022801"/>
    </source>
</evidence>
<dbReference type="Proteomes" id="UP000494165">
    <property type="component" value="Unassembled WGS sequence"/>
</dbReference>
<keyword evidence="5" id="KW-0770">Synapse</keyword>
<comment type="function">
    <text evidence="9">Rapidly hydrolyzes choline released into the synapse.</text>
</comment>
<evidence type="ECO:0000256" key="5">
    <source>
        <dbReference type="ARBA" id="ARBA00023018"/>
    </source>
</evidence>